<dbReference type="GO" id="GO:1903806">
    <property type="term" value="P:L-isoleucine import across plasma membrane"/>
    <property type="evidence" value="ECO:0007669"/>
    <property type="project" value="TreeGrafter"/>
</dbReference>
<dbReference type="CDD" id="cd03219">
    <property type="entry name" value="ABC_Mj1267_LivG_branched"/>
    <property type="match status" value="1"/>
</dbReference>
<evidence type="ECO:0000259" key="4">
    <source>
        <dbReference type="PROSITE" id="PS50893"/>
    </source>
</evidence>
<dbReference type="InterPro" id="IPR051120">
    <property type="entry name" value="ABC_AA/LPS_Transport"/>
</dbReference>
<dbReference type="Gene3D" id="3.40.50.300">
    <property type="entry name" value="P-loop containing nucleotide triphosphate hydrolases"/>
    <property type="match status" value="1"/>
</dbReference>
<dbReference type="SUPFAM" id="SSF52540">
    <property type="entry name" value="P-loop containing nucleoside triphosphate hydrolases"/>
    <property type="match status" value="1"/>
</dbReference>
<dbReference type="PANTHER" id="PTHR45772">
    <property type="entry name" value="CONSERVED COMPONENT OF ABC TRANSPORTER FOR NATURAL AMINO ACIDS-RELATED"/>
    <property type="match status" value="1"/>
</dbReference>
<accession>A0A562JLX5</accession>
<comment type="caution">
    <text evidence="5">The sequence shown here is derived from an EMBL/GenBank/DDBJ whole genome shotgun (WGS) entry which is preliminary data.</text>
</comment>
<dbReference type="GO" id="GO:0005886">
    <property type="term" value="C:plasma membrane"/>
    <property type="evidence" value="ECO:0007669"/>
    <property type="project" value="TreeGrafter"/>
</dbReference>
<dbReference type="GO" id="GO:0015192">
    <property type="term" value="F:L-phenylalanine transmembrane transporter activity"/>
    <property type="evidence" value="ECO:0007669"/>
    <property type="project" value="TreeGrafter"/>
</dbReference>
<reference evidence="5 6" key="1">
    <citation type="submission" date="2019-07" db="EMBL/GenBank/DDBJ databases">
        <title>Genomic Encyclopedia of Type Strains, Phase I: the one thousand microbial genomes (KMG-I) project.</title>
        <authorList>
            <person name="Kyrpides N."/>
        </authorList>
    </citation>
    <scope>NUCLEOTIDE SEQUENCE [LARGE SCALE GENOMIC DNA]</scope>
    <source>
        <strain evidence="5 6">DSM 13558</strain>
    </source>
</reference>
<dbReference type="EMBL" id="VLKH01000001">
    <property type="protein sequence ID" value="TWH83864.1"/>
    <property type="molecule type" value="Genomic_DNA"/>
</dbReference>
<evidence type="ECO:0000256" key="2">
    <source>
        <dbReference type="ARBA" id="ARBA00022741"/>
    </source>
</evidence>
<name>A0A562JLX5_9FIRM</name>
<sequence length="258" mass="28786">MSVLKVDSVVMQFGGVVAVNNLNIEVEKGHIQALIGPNGAGKTTAFNVITGVYTPTKGNVYLNNEKITGLTPDKIAMKGIARTFQNIRLFKNLTVLDNILIANHLHVKSNFISSTLRLPWSKAEERHMREKSEMLLNKLGLLHLKNEIANSLPYGEQRKLEIARALATDAKLLLLDEPAAGMNPHETMALSNFIHTIRDEFELTIFMIEHHMDLVMEISDKIYVLDFGQLIAEGTADEVKNNPRVIEAYLGVEEDAEN</sequence>
<organism evidence="5 6">
    <name type="scientific">Sedimentibacter saalensis</name>
    <dbReference type="NCBI Taxonomy" id="130788"/>
    <lineage>
        <taxon>Bacteria</taxon>
        <taxon>Bacillati</taxon>
        <taxon>Bacillota</taxon>
        <taxon>Tissierellia</taxon>
        <taxon>Sedimentibacter</taxon>
    </lineage>
</organism>
<protein>
    <submittedName>
        <fullName evidence="5">Amino acid/amide ABC transporter ATP-binding protein 1, HAAT family (TC 3.A.1.4.-)</fullName>
    </submittedName>
</protein>
<dbReference type="GO" id="GO:0005304">
    <property type="term" value="F:L-valine transmembrane transporter activity"/>
    <property type="evidence" value="ECO:0007669"/>
    <property type="project" value="TreeGrafter"/>
</dbReference>
<dbReference type="GO" id="GO:0015808">
    <property type="term" value="P:L-alanine transport"/>
    <property type="evidence" value="ECO:0007669"/>
    <property type="project" value="TreeGrafter"/>
</dbReference>
<dbReference type="GO" id="GO:0005524">
    <property type="term" value="F:ATP binding"/>
    <property type="evidence" value="ECO:0007669"/>
    <property type="project" value="UniProtKB-KW"/>
</dbReference>
<evidence type="ECO:0000256" key="1">
    <source>
        <dbReference type="ARBA" id="ARBA00022448"/>
    </source>
</evidence>
<dbReference type="InterPro" id="IPR027417">
    <property type="entry name" value="P-loop_NTPase"/>
</dbReference>
<keyword evidence="6" id="KW-1185">Reference proteome</keyword>
<keyword evidence="1" id="KW-0813">Transport</keyword>
<dbReference type="FunFam" id="3.40.50.300:FF:000421">
    <property type="entry name" value="Branched-chain amino acid ABC transporter ATP-binding protein"/>
    <property type="match status" value="1"/>
</dbReference>
<gene>
    <name evidence="5" type="ORF">LY60_00481</name>
</gene>
<dbReference type="AlphaFoldDB" id="A0A562JLX5"/>
<dbReference type="PROSITE" id="PS50893">
    <property type="entry name" value="ABC_TRANSPORTER_2"/>
    <property type="match status" value="1"/>
</dbReference>
<dbReference type="OrthoDB" id="9805514at2"/>
<dbReference type="SMART" id="SM00382">
    <property type="entry name" value="AAA"/>
    <property type="match status" value="1"/>
</dbReference>
<dbReference type="PANTHER" id="PTHR45772:SF7">
    <property type="entry name" value="AMINO ACID ABC TRANSPORTER ATP-BINDING PROTEIN"/>
    <property type="match status" value="1"/>
</dbReference>
<dbReference type="InterPro" id="IPR003439">
    <property type="entry name" value="ABC_transporter-like_ATP-bd"/>
</dbReference>
<evidence type="ECO:0000256" key="3">
    <source>
        <dbReference type="ARBA" id="ARBA00022840"/>
    </source>
</evidence>
<evidence type="ECO:0000313" key="6">
    <source>
        <dbReference type="Proteomes" id="UP000315343"/>
    </source>
</evidence>
<dbReference type="Pfam" id="PF12399">
    <property type="entry name" value="BCA_ABC_TP_C"/>
    <property type="match status" value="1"/>
</dbReference>
<proteinExistence type="predicted"/>
<dbReference type="InterPro" id="IPR003593">
    <property type="entry name" value="AAA+_ATPase"/>
</dbReference>
<dbReference type="Pfam" id="PF00005">
    <property type="entry name" value="ABC_tran"/>
    <property type="match status" value="1"/>
</dbReference>
<evidence type="ECO:0000313" key="5">
    <source>
        <dbReference type="EMBL" id="TWH83864.1"/>
    </source>
</evidence>
<dbReference type="GO" id="GO:0042941">
    <property type="term" value="P:D-alanine transmembrane transport"/>
    <property type="evidence" value="ECO:0007669"/>
    <property type="project" value="TreeGrafter"/>
</dbReference>
<dbReference type="GO" id="GO:1903805">
    <property type="term" value="P:L-valine import across plasma membrane"/>
    <property type="evidence" value="ECO:0007669"/>
    <property type="project" value="TreeGrafter"/>
</dbReference>
<dbReference type="GO" id="GO:0016887">
    <property type="term" value="F:ATP hydrolysis activity"/>
    <property type="evidence" value="ECO:0007669"/>
    <property type="project" value="InterPro"/>
</dbReference>
<dbReference type="Proteomes" id="UP000315343">
    <property type="component" value="Unassembled WGS sequence"/>
</dbReference>
<keyword evidence="3 5" id="KW-0067">ATP-binding</keyword>
<dbReference type="GO" id="GO:0015188">
    <property type="term" value="F:L-isoleucine transmembrane transporter activity"/>
    <property type="evidence" value="ECO:0007669"/>
    <property type="project" value="TreeGrafter"/>
</dbReference>
<feature type="domain" description="ABC transporter" evidence="4">
    <location>
        <begin position="4"/>
        <end position="252"/>
    </location>
</feature>
<dbReference type="InterPro" id="IPR032823">
    <property type="entry name" value="BCA_ABC_TP_C"/>
</dbReference>
<keyword evidence="2" id="KW-0547">Nucleotide-binding</keyword>
<dbReference type="RefSeq" id="WP_145079424.1">
    <property type="nucleotide sequence ID" value="NZ_DAMBUX010000006.1"/>
</dbReference>